<dbReference type="OrthoDB" id="1770at2759"/>
<organism evidence="15 16">
    <name type="scientific">Mikania micrantha</name>
    <name type="common">bitter vine</name>
    <dbReference type="NCBI Taxonomy" id="192012"/>
    <lineage>
        <taxon>Eukaryota</taxon>
        <taxon>Viridiplantae</taxon>
        <taxon>Streptophyta</taxon>
        <taxon>Embryophyta</taxon>
        <taxon>Tracheophyta</taxon>
        <taxon>Spermatophyta</taxon>
        <taxon>Magnoliopsida</taxon>
        <taxon>eudicotyledons</taxon>
        <taxon>Gunneridae</taxon>
        <taxon>Pentapetalae</taxon>
        <taxon>asterids</taxon>
        <taxon>campanulids</taxon>
        <taxon>Asterales</taxon>
        <taxon>Asteraceae</taxon>
        <taxon>Asteroideae</taxon>
        <taxon>Heliantheae alliance</taxon>
        <taxon>Eupatorieae</taxon>
        <taxon>Mikania</taxon>
    </lineage>
</organism>
<evidence type="ECO:0000256" key="13">
    <source>
        <dbReference type="SAM" id="Coils"/>
    </source>
</evidence>
<dbReference type="Pfam" id="PF02374">
    <property type="entry name" value="ArsA_ATPase"/>
    <property type="match status" value="1"/>
</dbReference>
<dbReference type="GO" id="GO:0016887">
    <property type="term" value="F:ATP hydrolysis activity"/>
    <property type="evidence" value="ECO:0007669"/>
    <property type="project" value="InterPro"/>
</dbReference>
<evidence type="ECO:0000256" key="9">
    <source>
        <dbReference type="ARBA" id="ARBA00022840"/>
    </source>
</evidence>
<dbReference type="InterPro" id="IPR016300">
    <property type="entry name" value="ATPase_ArsA/GET3"/>
</dbReference>
<evidence type="ECO:0000256" key="8">
    <source>
        <dbReference type="ARBA" id="ARBA00022801"/>
    </source>
</evidence>
<dbReference type="GO" id="GO:0015074">
    <property type="term" value="P:DNA integration"/>
    <property type="evidence" value="ECO:0007669"/>
    <property type="project" value="InterPro"/>
</dbReference>
<dbReference type="GO" id="GO:0003676">
    <property type="term" value="F:nucleic acid binding"/>
    <property type="evidence" value="ECO:0007669"/>
    <property type="project" value="InterPro"/>
</dbReference>
<dbReference type="SUPFAM" id="SSF53098">
    <property type="entry name" value="Ribonuclease H-like"/>
    <property type="match status" value="1"/>
</dbReference>
<keyword evidence="5" id="KW-0540">Nuclease</keyword>
<evidence type="ECO:0000256" key="1">
    <source>
        <dbReference type="ARBA" id="ARBA00011040"/>
    </source>
</evidence>
<evidence type="ECO:0000256" key="7">
    <source>
        <dbReference type="ARBA" id="ARBA00022759"/>
    </source>
</evidence>
<dbReference type="Gene3D" id="3.30.70.270">
    <property type="match status" value="3"/>
</dbReference>
<dbReference type="Proteomes" id="UP000326396">
    <property type="component" value="Unassembled WGS sequence"/>
</dbReference>
<feature type="coiled-coil region" evidence="13">
    <location>
        <begin position="759"/>
        <end position="786"/>
    </location>
</feature>
<dbReference type="FunFam" id="3.30.70.270:FF:000020">
    <property type="entry name" value="Transposon Tf2-6 polyprotein-like Protein"/>
    <property type="match status" value="1"/>
</dbReference>
<gene>
    <name evidence="15" type="ORF">E3N88_41853</name>
</gene>
<dbReference type="InterPro" id="IPR027417">
    <property type="entry name" value="P-loop_NTPase"/>
</dbReference>
<keyword evidence="7" id="KW-0255">Endonuclease</keyword>
<dbReference type="CDD" id="cd09274">
    <property type="entry name" value="RNase_HI_RT_Ty3"/>
    <property type="match status" value="1"/>
</dbReference>
<dbReference type="InterPro" id="IPR050951">
    <property type="entry name" value="Retrovirus_Pol_polyprotein"/>
</dbReference>
<proteinExistence type="inferred from homology"/>
<dbReference type="FunFam" id="3.40.50.300:FF:000936">
    <property type="entry name" value="Arsenical pump-driving ATPase"/>
    <property type="match status" value="1"/>
</dbReference>
<keyword evidence="4" id="KW-0548">Nucleotidyltransferase</keyword>
<evidence type="ECO:0000256" key="2">
    <source>
        <dbReference type="ARBA" id="ARBA00012493"/>
    </source>
</evidence>
<dbReference type="PANTHER" id="PTHR37984:SF5">
    <property type="entry name" value="PROTEIN NYNRIN-LIKE"/>
    <property type="match status" value="1"/>
</dbReference>
<evidence type="ECO:0000256" key="11">
    <source>
        <dbReference type="ARBA" id="ARBA00022946"/>
    </source>
</evidence>
<dbReference type="EMBL" id="SZYD01000192">
    <property type="protein sequence ID" value="KAD2086991.1"/>
    <property type="molecule type" value="Genomic_DNA"/>
</dbReference>
<dbReference type="Gene3D" id="2.40.70.10">
    <property type="entry name" value="Acid Proteases"/>
    <property type="match status" value="1"/>
</dbReference>
<dbReference type="Gene3D" id="3.10.10.10">
    <property type="entry name" value="HIV Type 1 Reverse Transcriptase, subunit A, domain 1"/>
    <property type="match status" value="2"/>
</dbReference>
<dbReference type="FunFam" id="3.10.10.10:FF:000002">
    <property type="entry name" value="Retrovirus-related Pol polyprotein from transposon 17.6-like protein"/>
    <property type="match status" value="1"/>
</dbReference>
<sequence length="1205" mass="136373">MFCDCPIQIESIIRKADLFPMQINDFDMILGMDWLSKHRVTIDCQTRRVLFGDPMSPLLVYQGTQPRKSLKIISALKAHNFLSHGCAGFLASVKVDSENELSISNHPVVCEFPDVFPEKLPGVPPDREVEFTIDLIPGAEPISKAPYRMAPMELKELKEQLEELLDLGFIRPSVSPWGAPVLFVKKKDGTMRFCIDYRELNKITIRNRYPLPRIDDLFDQLQDISKSAFRTRYGHYEFVVMPFGLTNAPAVFMDLMNRVFHDFLDKFVIVFIDDILVYSKIAFLGHVISAEGIMMDPAKVEAITKWPTPTSVTEIRSFLGLAGYYRRFVEGFSKIVLPLTQLLKKGVKYSWNDEREKSFQELKKRLVSAPILSLPSGTGGYQIYSDASKKGLGCVLMQHGKVIAYASRQLKPYEVNYPTHDLELAAVIFALKIWRHYLYGDSCDIFTDHKSLKYIFTQKELNMRQRRWLELLKDYDANIQYHPGKANVVADALSRKSSGMLSSLQLQQEIINDLERPNIGFQVENLKIGKQSEFRIDENGVIWCGKRLCVPDNAVLRESLLSEAHSSPFSIHPGSTKIHCLTCQQVKIEHQRASGLLQPLDIPLWKWDDISMDFVTGLPKTFRKNDAIWVIVDRLSKSAHFLPIQQGHSVSKLSEILTQEIVRLHGTPVSIISDRDPRFTSHFWKERTIQTLEDMLRACALEWTGNWDEYLCLVEFAYNNSWQASIGMAPFELLYGRRCRAPICWDEVREKTIEGPELVQITNEKVAIARERLKEAQSRQKSYADKHRRTLEFNVGDKVFLKVSPCRGVRRFGLKGKLSPRFIGPFEILERVGEVSYRLALPPQLSHRKNYDAKNFTAVRSAVAPVETTAEFDEMVSGTQRKYYMLGGKGGVGKTSCAASLAVKFANNGHPTLVVSTDPAHSLSDSFAQDLTGGTLVPVDGPLSPLFALEINPEKAREEFRDVSKKNGGTGVKDFMDGMGLGMLADQLGELKLGELLDTPPPGLDEAIAISKVIQFLESQEYNMFTRIVFDTAPTGHTLRLLSLPDFLDASIGKILKLRQKISSATSAIKNVFGQEETRQDASDKLEKLRERMIKVRELFRDTNSTEFVIVTIPTVMAISESSRLRASLTKENVPVKRLIVNQILPPSASDCKFCAMKRKDQTRAIDMIRNDPELSSLILVQAPLVDVEIRGVPALQFLGDMIWK</sequence>
<dbReference type="InterPro" id="IPR041373">
    <property type="entry name" value="RT_RNaseH"/>
</dbReference>
<name>A0A5N6LJE2_9ASTR</name>
<dbReference type="InterPro" id="IPR021109">
    <property type="entry name" value="Peptidase_aspartic_dom_sf"/>
</dbReference>
<dbReference type="PROSITE" id="PS50994">
    <property type="entry name" value="INTEGRASE"/>
    <property type="match status" value="1"/>
</dbReference>
<dbReference type="EC" id="2.7.7.49" evidence="2"/>
<evidence type="ECO:0000256" key="3">
    <source>
        <dbReference type="ARBA" id="ARBA00022679"/>
    </source>
</evidence>
<dbReference type="GO" id="GO:0003964">
    <property type="term" value="F:RNA-directed DNA polymerase activity"/>
    <property type="evidence" value="ECO:0007669"/>
    <property type="project" value="UniProtKB-KW"/>
</dbReference>
<evidence type="ECO:0000256" key="10">
    <source>
        <dbReference type="ARBA" id="ARBA00022918"/>
    </source>
</evidence>
<comment type="caution">
    <text evidence="15">The sequence shown here is derived from an EMBL/GenBank/DDBJ whole genome shotgun (WGS) entry which is preliminary data.</text>
</comment>
<dbReference type="InterPro" id="IPR056924">
    <property type="entry name" value="SH3_Tf2-1"/>
</dbReference>
<dbReference type="GO" id="GO:0004519">
    <property type="term" value="F:endonuclease activity"/>
    <property type="evidence" value="ECO:0007669"/>
    <property type="project" value="UniProtKB-KW"/>
</dbReference>
<dbReference type="InterPro" id="IPR000477">
    <property type="entry name" value="RT_dom"/>
</dbReference>
<protein>
    <recommendedName>
        <fullName evidence="2">RNA-directed DNA polymerase</fullName>
        <ecNumber evidence="2">2.7.7.49</ecNumber>
    </recommendedName>
</protein>
<dbReference type="AlphaFoldDB" id="A0A5N6LJE2"/>
<feature type="domain" description="Integrase catalytic" evidence="14">
    <location>
        <begin position="595"/>
        <end position="702"/>
    </location>
</feature>
<dbReference type="Gene3D" id="3.40.50.300">
    <property type="entry name" value="P-loop containing nucleotide triphosphate hydrolases"/>
    <property type="match status" value="1"/>
</dbReference>
<dbReference type="Pfam" id="PF00078">
    <property type="entry name" value="RVT_1"/>
    <property type="match status" value="1"/>
</dbReference>
<keyword evidence="16" id="KW-1185">Reference proteome</keyword>
<keyword evidence="13" id="KW-0175">Coiled coil</keyword>
<evidence type="ECO:0000313" key="15">
    <source>
        <dbReference type="EMBL" id="KAD2086991.1"/>
    </source>
</evidence>
<keyword evidence="11" id="KW-0809">Transit peptide</keyword>
<comment type="similarity">
    <text evidence="1">Belongs to the arsA ATPase family.</text>
</comment>
<dbReference type="SUPFAM" id="SSF52540">
    <property type="entry name" value="P-loop containing nucleoside triphosphate hydrolases"/>
    <property type="match status" value="1"/>
</dbReference>
<evidence type="ECO:0000313" key="16">
    <source>
        <dbReference type="Proteomes" id="UP000326396"/>
    </source>
</evidence>
<dbReference type="Pfam" id="PF08284">
    <property type="entry name" value="RVP_2"/>
    <property type="match status" value="1"/>
</dbReference>
<dbReference type="InterPro" id="IPR001584">
    <property type="entry name" value="Integrase_cat-core"/>
</dbReference>
<dbReference type="Pfam" id="PF24626">
    <property type="entry name" value="SH3_Tf2-1"/>
    <property type="match status" value="1"/>
</dbReference>
<dbReference type="CDD" id="cd02035">
    <property type="entry name" value="ArsA"/>
    <property type="match status" value="1"/>
</dbReference>
<keyword evidence="9" id="KW-0067">ATP-binding</keyword>
<evidence type="ECO:0000259" key="14">
    <source>
        <dbReference type="PROSITE" id="PS50994"/>
    </source>
</evidence>
<accession>A0A5N6LJE2</accession>
<keyword evidence="8" id="KW-0378">Hydrolase</keyword>
<keyword evidence="6" id="KW-0547">Nucleotide-binding</keyword>
<keyword evidence="3" id="KW-0808">Transferase</keyword>
<dbReference type="GO" id="GO:0005524">
    <property type="term" value="F:ATP binding"/>
    <property type="evidence" value="ECO:0007669"/>
    <property type="project" value="UniProtKB-KW"/>
</dbReference>
<dbReference type="SUPFAM" id="SSF56672">
    <property type="entry name" value="DNA/RNA polymerases"/>
    <property type="match status" value="1"/>
</dbReference>
<dbReference type="InterPro" id="IPR012337">
    <property type="entry name" value="RNaseH-like_sf"/>
</dbReference>
<dbReference type="InterPro" id="IPR043128">
    <property type="entry name" value="Rev_trsase/Diguanyl_cyclase"/>
</dbReference>
<keyword evidence="10" id="KW-0695">RNA-directed DNA polymerase</keyword>
<comment type="catalytic activity">
    <reaction evidence="12">
        <text>ATP + H2O = ADP + phosphate + H(+)</text>
        <dbReference type="Rhea" id="RHEA:13065"/>
        <dbReference type="ChEBI" id="CHEBI:15377"/>
        <dbReference type="ChEBI" id="CHEBI:15378"/>
        <dbReference type="ChEBI" id="CHEBI:30616"/>
        <dbReference type="ChEBI" id="CHEBI:43474"/>
        <dbReference type="ChEBI" id="CHEBI:456216"/>
    </reaction>
    <physiologicalReaction direction="left-to-right" evidence="12">
        <dbReference type="Rhea" id="RHEA:13066"/>
    </physiologicalReaction>
</comment>
<dbReference type="InterPro" id="IPR043502">
    <property type="entry name" value="DNA/RNA_pol_sf"/>
</dbReference>
<evidence type="ECO:0000256" key="4">
    <source>
        <dbReference type="ARBA" id="ARBA00022695"/>
    </source>
</evidence>
<evidence type="ECO:0000256" key="12">
    <source>
        <dbReference type="ARBA" id="ARBA00048778"/>
    </source>
</evidence>
<dbReference type="NCBIfam" id="TIGR00345">
    <property type="entry name" value="GET3_arsA_TRC40"/>
    <property type="match status" value="1"/>
</dbReference>
<evidence type="ECO:0000256" key="5">
    <source>
        <dbReference type="ARBA" id="ARBA00022722"/>
    </source>
</evidence>
<dbReference type="InterPro" id="IPR025723">
    <property type="entry name" value="ArsA/GET3_ATPase-like"/>
</dbReference>
<reference evidence="15 16" key="1">
    <citation type="submission" date="2019-05" db="EMBL/GenBank/DDBJ databases">
        <title>Mikania micrantha, genome provides insights into the molecular mechanism of rapid growth.</title>
        <authorList>
            <person name="Liu B."/>
        </authorList>
    </citation>
    <scope>NUCLEOTIDE SEQUENCE [LARGE SCALE GENOMIC DNA]</scope>
    <source>
        <strain evidence="15">NLD-2019</strain>
        <tissue evidence="15">Leaf</tissue>
    </source>
</reference>
<dbReference type="Gene3D" id="3.30.420.10">
    <property type="entry name" value="Ribonuclease H-like superfamily/Ribonuclease H"/>
    <property type="match status" value="2"/>
</dbReference>
<dbReference type="CDD" id="cd01647">
    <property type="entry name" value="RT_LTR"/>
    <property type="match status" value="1"/>
</dbReference>
<dbReference type="InterPro" id="IPR036397">
    <property type="entry name" value="RNaseH_sf"/>
</dbReference>
<evidence type="ECO:0000256" key="6">
    <source>
        <dbReference type="ARBA" id="ARBA00022741"/>
    </source>
</evidence>
<dbReference type="PANTHER" id="PTHR37984">
    <property type="entry name" value="PROTEIN CBG26694"/>
    <property type="match status" value="1"/>
</dbReference>
<feature type="coiled-coil region" evidence="13">
    <location>
        <begin position="1072"/>
        <end position="1099"/>
    </location>
</feature>
<dbReference type="Pfam" id="PF17917">
    <property type="entry name" value="RT_RNaseH"/>
    <property type="match status" value="1"/>
</dbReference>